<protein>
    <submittedName>
        <fullName evidence="1">Uncharacterized protein</fullName>
    </submittedName>
</protein>
<proteinExistence type="predicted"/>
<dbReference type="EMBL" id="JBHTHY010000011">
    <property type="protein sequence ID" value="MFD0798472.1"/>
    <property type="molecule type" value="Genomic_DNA"/>
</dbReference>
<name>A0ABW3B562_9FLAO</name>
<evidence type="ECO:0000313" key="2">
    <source>
        <dbReference type="Proteomes" id="UP001597012"/>
    </source>
</evidence>
<dbReference type="RefSeq" id="WP_379935225.1">
    <property type="nucleotide sequence ID" value="NZ_JBHTHY010000011.1"/>
</dbReference>
<dbReference type="InterPro" id="IPR048868">
    <property type="entry name" value="OGG-like_put"/>
</dbReference>
<keyword evidence="2" id="KW-1185">Reference proteome</keyword>
<gene>
    <name evidence="1" type="ORF">ACFQZJ_13450</name>
</gene>
<dbReference type="Pfam" id="PF21790">
    <property type="entry name" value="OGG"/>
    <property type="match status" value="1"/>
</dbReference>
<comment type="caution">
    <text evidence="1">The sequence shown here is derived from an EMBL/GenBank/DDBJ whole genome shotgun (WGS) entry which is preliminary data.</text>
</comment>
<accession>A0ABW3B562</accession>
<sequence>MTFPEINYQFWLSKWNESIGQGKVYTNKNIEKYIKFENNINACTNEIIELTKYEEITKKNVFRVIDLIYSWGGRSGRMFYSKTKNRISPREELEKDSNVYETYFEGIILAKKGNTESISKFNSIRGIGASYASKHSYFWSINSDNPLIIVDSKIAGALGHISIDSLEKKSKYRETVQLFIDKAEIEFNDKNPSKVERALFAFHNFYFLNDNSGWKNRIEFEDFNQAKSLAELLFDKPKSK</sequence>
<organism evidence="1 2">
    <name type="scientific">Maribacter chungangensis</name>
    <dbReference type="NCBI Taxonomy" id="1069117"/>
    <lineage>
        <taxon>Bacteria</taxon>
        <taxon>Pseudomonadati</taxon>
        <taxon>Bacteroidota</taxon>
        <taxon>Flavobacteriia</taxon>
        <taxon>Flavobacteriales</taxon>
        <taxon>Flavobacteriaceae</taxon>
        <taxon>Maribacter</taxon>
    </lineage>
</organism>
<reference evidence="2" key="1">
    <citation type="journal article" date="2019" name="Int. J. Syst. Evol. Microbiol.">
        <title>The Global Catalogue of Microorganisms (GCM) 10K type strain sequencing project: providing services to taxonomists for standard genome sequencing and annotation.</title>
        <authorList>
            <consortium name="The Broad Institute Genomics Platform"/>
            <consortium name="The Broad Institute Genome Sequencing Center for Infectious Disease"/>
            <person name="Wu L."/>
            <person name="Ma J."/>
        </authorList>
    </citation>
    <scope>NUCLEOTIDE SEQUENCE [LARGE SCALE GENOMIC DNA]</scope>
    <source>
        <strain evidence="2">CCUG 61948</strain>
    </source>
</reference>
<dbReference type="Proteomes" id="UP001597012">
    <property type="component" value="Unassembled WGS sequence"/>
</dbReference>
<evidence type="ECO:0000313" key="1">
    <source>
        <dbReference type="EMBL" id="MFD0798472.1"/>
    </source>
</evidence>